<dbReference type="PANTHER" id="PTHR43798:SF5">
    <property type="entry name" value="MONOACYLGLYCEROL LIPASE ABHD6"/>
    <property type="match status" value="1"/>
</dbReference>
<feature type="domain" description="AB hydrolase-1" evidence="1">
    <location>
        <begin position="2"/>
        <end position="233"/>
    </location>
</feature>
<accession>A0A7W7VGM0</accession>
<dbReference type="Gene3D" id="3.40.50.1820">
    <property type="entry name" value="alpha/beta hydrolase"/>
    <property type="match status" value="1"/>
</dbReference>
<evidence type="ECO:0000313" key="2">
    <source>
        <dbReference type="EMBL" id="MBB4909493.1"/>
    </source>
</evidence>
<keyword evidence="3" id="KW-1185">Reference proteome</keyword>
<dbReference type="Pfam" id="PF12697">
    <property type="entry name" value="Abhydrolase_6"/>
    <property type="match status" value="1"/>
</dbReference>
<dbReference type="InterPro" id="IPR000073">
    <property type="entry name" value="AB_hydrolase_1"/>
</dbReference>
<dbReference type="InterPro" id="IPR050266">
    <property type="entry name" value="AB_hydrolase_sf"/>
</dbReference>
<dbReference type="GO" id="GO:0047372">
    <property type="term" value="F:monoacylglycerol lipase activity"/>
    <property type="evidence" value="ECO:0007669"/>
    <property type="project" value="TreeGrafter"/>
</dbReference>
<sequence>MLLHAAGLDRTSWDDVVARIPGFAHAVAIDLPGPVTYDRAAVPALADHVAERIAELGLHRPHVVGHSLGAAVALELACRVPVAAVTAFCTIGFHATTRTATCGVKMRALMRVLRAAGPVARTRLLDSPLFHRWIMSRLSARPAAISARVAAADVNSMVDSDLGVLADFACQYVLADPERLADVPVNLVWADQDRVVARCDARHAAKLLPHAWHTTMHSCGHLVMRDDPDGTAAVVHASHSHLMRDLQRRMTG</sequence>
<gene>
    <name evidence="2" type="ORF">FHR82_005751</name>
</gene>
<comment type="caution">
    <text evidence="2">The sequence shown here is derived from an EMBL/GenBank/DDBJ whole genome shotgun (WGS) entry which is preliminary data.</text>
</comment>
<evidence type="ECO:0000259" key="1">
    <source>
        <dbReference type="Pfam" id="PF12697"/>
    </source>
</evidence>
<dbReference type="Proteomes" id="UP000520767">
    <property type="component" value="Unassembled WGS sequence"/>
</dbReference>
<protein>
    <submittedName>
        <fullName evidence="2">Pimeloyl-ACP methyl ester carboxylesterase</fullName>
    </submittedName>
</protein>
<dbReference type="AlphaFoldDB" id="A0A7W7VGM0"/>
<evidence type="ECO:0000313" key="3">
    <source>
        <dbReference type="Proteomes" id="UP000520767"/>
    </source>
</evidence>
<dbReference type="SUPFAM" id="SSF53474">
    <property type="entry name" value="alpha/beta-Hydrolases"/>
    <property type="match status" value="1"/>
</dbReference>
<dbReference type="InterPro" id="IPR029058">
    <property type="entry name" value="AB_hydrolase_fold"/>
</dbReference>
<dbReference type="PANTHER" id="PTHR43798">
    <property type="entry name" value="MONOACYLGLYCEROL LIPASE"/>
    <property type="match status" value="1"/>
</dbReference>
<name>A0A7W7VGM0_9PSEU</name>
<dbReference type="GO" id="GO:0046464">
    <property type="term" value="P:acylglycerol catabolic process"/>
    <property type="evidence" value="ECO:0007669"/>
    <property type="project" value="TreeGrafter"/>
</dbReference>
<organism evidence="2 3">
    <name type="scientific">Actinophytocola algeriensis</name>
    <dbReference type="NCBI Taxonomy" id="1768010"/>
    <lineage>
        <taxon>Bacteria</taxon>
        <taxon>Bacillati</taxon>
        <taxon>Actinomycetota</taxon>
        <taxon>Actinomycetes</taxon>
        <taxon>Pseudonocardiales</taxon>
        <taxon>Pseudonocardiaceae</taxon>
    </lineage>
</organism>
<reference evidence="2 3" key="1">
    <citation type="submission" date="2020-08" db="EMBL/GenBank/DDBJ databases">
        <title>Genomic Encyclopedia of Type Strains, Phase III (KMG-III): the genomes of soil and plant-associated and newly described type strains.</title>
        <authorList>
            <person name="Whitman W."/>
        </authorList>
    </citation>
    <scope>NUCLEOTIDE SEQUENCE [LARGE SCALE GENOMIC DNA]</scope>
    <source>
        <strain evidence="2 3">CECT 8960</strain>
    </source>
</reference>
<dbReference type="RefSeq" id="WP_184813596.1">
    <property type="nucleotide sequence ID" value="NZ_JACHJQ010000006.1"/>
</dbReference>
<dbReference type="EMBL" id="JACHJQ010000006">
    <property type="protein sequence ID" value="MBB4909493.1"/>
    <property type="molecule type" value="Genomic_DNA"/>
</dbReference>
<proteinExistence type="predicted"/>
<dbReference type="GO" id="GO:0016020">
    <property type="term" value="C:membrane"/>
    <property type="evidence" value="ECO:0007669"/>
    <property type="project" value="TreeGrafter"/>
</dbReference>